<feature type="compositionally biased region" description="Polar residues" evidence="2">
    <location>
        <begin position="180"/>
        <end position="195"/>
    </location>
</feature>
<feature type="region of interest" description="Disordered" evidence="2">
    <location>
        <begin position="1020"/>
        <end position="1091"/>
    </location>
</feature>
<dbReference type="EMBL" id="CCKQ01013872">
    <property type="protein sequence ID" value="CDW85581.1"/>
    <property type="molecule type" value="Genomic_DNA"/>
</dbReference>
<sequence length="1742" mass="200889">MGLISMPEDKNKNLAQTFRAQQQKIIDEGIPSLKIDAKRVEFESQNRQSQNRIDVTHNVGYQTERQHPQPPQMIVKSSSMASLQKVGFHIKLPQITVNDYSKELVTIRDQLKSREDLLKKQDQTYYIFKHGMLTSRKNSPEQTKGFQSGIITRYDEPLIINSDSNSIRQPPLSMKRNEQFMSRQPKGGQTDSGNKADSLEKQIKSPDRIKRIDNTSPENFPKRKNKPIIFEKLTSDQGTSKMMTESDKLQDNSASKISNTMSLAQNLNPTDTSHILAIDAENILNGKQPQIGQKRRVFSNQRLQQEVLRPLMQDSLREMQSIRIPKLQGTIGSDVNTSHIKNEPPQPASEQQSQLDLSGQLNTVNSTIIIKVSNPTQLVDVKHFCHQIKTNDLMIQSHATKLFNHNEQKQRSQQVQIQYINPNQKPNSSLEQVSTEPNSKIINEQSIEEDKDDIENYQRSQEQPHFVATKNQMNVDNITYIENFFNFKVDPEDLLSYFDENQLDVEALSKDELKKVLLDYIKQRQEEKQRNKIEEKQRQVQQIRDQNRHQKFIKEEMAKLKIKQQKEQKNAKEIEIFEEIFKKYTIEQQRVQETQDIKKQEKLEQKQKSKKTQPQLHFQQIKEEQDQIHKKQIENYVKENILQKWIFRKLNQCIDLLDKGMDKVDALSKVCPEGTFMEIQKNSYQWKNNKVKKQKKVQKYQMKEESYGYNQNNNQNIQNGQDQDNRPGSQYQSNNDINIVLKIGPQNQLKNRGKSPNTLQKDALNFSQEDGTSTLNQRNDSKGNSQEGDRYSDRGGKLNNKSQFKTGSRGARQRKNGKIVINDNGQKDLNENGISRPNSVSDSLQGSREQKRQNGGDNINITRSQKQNANTKRVIQKLLPNQSQQQLNLQKAQSESHNKDDGIDLSQIPSMSQSNSQQFQSFATEKSLLALQQQSSLNEGQNKGKAGNTGGQNSNKLNQKDLTVKTDRRLNQNLKNERDIIMEHDLEQSIEDKSDLAGGLGGSADQSEMKSMALFRNNDDLIRTEDQSPSKGSDSNRKLPQRQKNNNKGGVGVDSENNYTQNSNNQQEKQSFESMNSNNLQMNNGEFKSPFQNEKIRVNYNRDGEILSPIQGGENRVNLTEEDENISNYSNRSIGRKDIKSRDAIMMNKYKEKQAQSSRNQDMKPSNLKDRLSKSLNKKINEQQSEQSNDQTKSNIPGQSSKESNRTEVESTIKTGGTGSVMKILAQGVRKTTKKGKNESVQGSDSKRKSALSQIKDVGENTPKNGLSKKSTFKVAKVGTNKLQQNKLEADTLKRQNSIEERISEDSRDDIRIDISEKEVNTVKDNCFSLISEKLFDLSPRDRIENIKIAATLELLDYDKIVSIGLQYNERRNNYEEMIDKIKAYLRGHEKQNAGIKINQKTFNDLKKRLMPDPNISPIDFINVLKTGVQSRRDSKSTRNTFQDQVESLVRKSIKDMNDPAQEEKMEDNQIQELNRIKCDEILSNIFDQDQDFKYFKGRLKEYRMKFGQQTQFVESVNDVEDQDRRDYATFDRLEAYKKHHDKMKEVSQKVKKFENTKGFIKDVPALAAEGKNNNGVQDMGSYMITIEGQGDKPDQQFSLNQLADDVLRTFLEVKKKNKRLENQGEKRIAQEKKAQDDKISSNPTTTNQSIQDNSLNTTKILKKYRLNLEEKRRLESLTDFERQERKYGLMAKNDPDYLNPVLSQRYIERIQLSTNIDHNLHLPNIKLGNNSFRKHQSQNNL</sequence>
<feature type="compositionally biased region" description="Polar residues" evidence="2">
    <location>
        <begin position="832"/>
        <end position="847"/>
    </location>
</feature>
<accession>A0A078AUA7</accession>
<feature type="compositionally biased region" description="Polar residues" evidence="2">
    <location>
        <begin position="330"/>
        <end position="339"/>
    </location>
</feature>
<feature type="compositionally biased region" description="Low complexity" evidence="2">
    <location>
        <begin position="883"/>
        <end position="893"/>
    </location>
</feature>
<feature type="region of interest" description="Disordered" evidence="2">
    <location>
        <begin position="883"/>
        <end position="921"/>
    </location>
</feature>
<gene>
    <name evidence="3" type="primary">Contig2125.g2287</name>
    <name evidence="3" type="ORF">STYLEM_14661</name>
</gene>
<feature type="region of interest" description="Disordered" evidence="2">
    <location>
        <begin position="1181"/>
        <end position="1270"/>
    </location>
</feature>
<feature type="region of interest" description="Disordered" evidence="2">
    <location>
        <begin position="710"/>
        <end position="733"/>
    </location>
</feature>
<evidence type="ECO:0000256" key="1">
    <source>
        <dbReference type="SAM" id="Coils"/>
    </source>
</evidence>
<proteinExistence type="predicted"/>
<feature type="compositionally biased region" description="Polar residues" evidence="2">
    <location>
        <begin position="1641"/>
        <end position="1654"/>
    </location>
</feature>
<organism evidence="3 4">
    <name type="scientific">Stylonychia lemnae</name>
    <name type="common">Ciliate</name>
    <dbReference type="NCBI Taxonomy" id="5949"/>
    <lineage>
        <taxon>Eukaryota</taxon>
        <taxon>Sar</taxon>
        <taxon>Alveolata</taxon>
        <taxon>Ciliophora</taxon>
        <taxon>Intramacronucleata</taxon>
        <taxon>Spirotrichea</taxon>
        <taxon>Stichotrichia</taxon>
        <taxon>Sporadotrichida</taxon>
        <taxon>Oxytrichidae</taxon>
        <taxon>Stylonychinae</taxon>
        <taxon>Stylonychia</taxon>
    </lineage>
</organism>
<feature type="region of interest" description="Disordered" evidence="2">
    <location>
        <begin position="1151"/>
        <end position="1170"/>
    </location>
</feature>
<evidence type="ECO:0000313" key="4">
    <source>
        <dbReference type="Proteomes" id="UP000039865"/>
    </source>
</evidence>
<name>A0A078AUA7_STYLE</name>
<dbReference type="Proteomes" id="UP000039865">
    <property type="component" value="Unassembled WGS sequence"/>
</dbReference>
<keyword evidence="4" id="KW-1185">Reference proteome</keyword>
<feature type="compositionally biased region" description="Basic and acidic residues" evidence="2">
    <location>
        <begin position="1620"/>
        <end position="1640"/>
    </location>
</feature>
<protein>
    <submittedName>
        <fullName evidence="3">Uncharacterized protein</fullName>
    </submittedName>
</protein>
<feature type="compositionally biased region" description="Polar residues" evidence="2">
    <location>
        <begin position="1182"/>
        <end position="1202"/>
    </location>
</feature>
<feature type="compositionally biased region" description="Low complexity" evidence="2">
    <location>
        <begin position="912"/>
        <end position="921"/>
    </location>
</feature>
<feature type="compositionally biased region" description="Polar residues" evidence="2">
    <location>
        <begin position="1155"/>
        <end position="1164"/>
    </location>
</feature>
<reference evidence="3 4" key="1">
    <citation type="submission" date="2014-06" db="EMBL/GenBank/DDBJ databases">
        <authorList>
            <person name="Swart Estienne"/>
        </authorList>
    </citation>
    <scope>NUCLEOTIDE SEQUENCE [LARGE SCALE GENOMIC DNA]</scope>
    <source>
        <strain evidence="3 4">130c</strain>
    </source>
</reference>
<feature type="region of interest" description="Disordered" evidence="2">
    <location>
        <begin position="328"/>
        <end position="356"/>
    </location>
</feature>
<keyword evidence="1" id="KW-0175">Coiled coil</keyword>
<feature type="region of interest" description="Disordered" evidence="2">
    <location>
        <begin position="767"/>
        <end position="870"/>
    </location>
</feature>
<dbReference type="InParanoid" id="A0A078AUA7"/>
<evidence type="ECO:0000256" key="2">
    <source>
        <dbReference type="SAM" id="MobiDB-lite"/>
    </source>
</evidence>
<dbReference type="OMA" id="LNTIRCI"/>
<feature type="compositionally biased region" description="Polar residues" evidence="2">
    <location>
        <begin position="767"/>
        <end position="786"/>
    </location>
</feature>
<feature type="region of interest" description="Disordered" evidence="2">
    <location>
        <begin position="180"/>
        <end position="206"/>
    </location>
</feature>
<feature type="compositionally biased region" description="Basic and acidic residues" evidence="2">
    <location>
        <begin position="958"/>
        <end position="970"/>
    </location>
</feature>
<feature type="region of interest" description="Disordered" evidence="2">
    <location>
        <begin position="1620"/>
        <end position="1654"/>
    </location>
</feature>
<evidence type="ECO:0000313" key="3">
    <source>
        <dbReference type="EMBL" id="CDW85581.1"/>
    </source>
</evidence>
<feature type="compositionally biased region" description="Basic and acidic residues" evidence="2">
    <location>
        <begin position="787"/>
        <end position="796"/>
    </location>
</feature>
<feature type="compositionally biased region" description="Basic and acidic residues" evidence="2">
    <location>
        <begin position="197"/>
        <end position="206"/>
    </location>
</feature>
<feature type="coiled-coil region" evidence="1">
    <location>
        <begin position="510"/>
        <end position="575"/>
    </location>
</feature>
<feature type="compositionally biased region" description="Polar residues" evidence="2">
    <location>
        <begin position="855"/>
        <end position="870"/>
    </location>
</feature>
<feature type="compositionally biased region" description="Polar residues" evidence="2">
    <location>
        <begin position="1055"/>
        <end position="1091"/>
    </location>
</feature>
<feature type="compositionally biased region" description="Low complexity" evidence="2">
    <location>
        <begin position="710"/>
        <end position="722"/>
    </location>
</feature>
<feature type="region of interest" description="Disordered" evidence="2">
    <location>
        <begin position="937"/>
        <end position="970"/>
    </location>
</feature>